<comment type="subcellular location">
    <subcellularLocation>
        <location evidence="1">Membrane</location>
        <topology evidence="1">Multi-pass membrane protein</topology>
    </subcellularLocation>
</comment>
<evidence type="ECO:0000256" key="4">
    <source>
        <dbReference type="ARBA" id="ARBA00023136"/>
    </source>
</evidence>
<gene>
    <name evidence="6" type="ORF">CGW93_04790</name>
</gene>
<evidence type="ECO:0000256" key="3">
    <source>
        <dbReference type="ARBA" id="ARBA00022989"/>
    </source>
</evidence>
<comment type="caution">
    <text evidence="6">The sequence shown here is derived from an EMBL/GenBank/DDBJ whole genome shotgun (WGS) entry which is preliminary data.</text>
</comment>
<dbReference type="Pfam" id="PF00939">
    <property type="entry name" value="Na_sulph_symp"/>
    <property type="match status" value="1"/>
</dbReference>
<reference evidence="7" key="1">
    <citation type="submission" date="2017-07" db="EMBL/GenBank/DDBJ databases">
        <title>Novel pathways for hydrocarbon cycling and metabolic interdependencies in hydrothermal sediment communities.</title>
        <authorList>
            <person name="Dombrowski N."/>
            <person name="Seitz K."/>
            <person name="Teske A."/>
            <person name="Baker B."/>
        </authorList>
    </citation>
    <scope>NUCLEOTIDE SEQUENCE [LARGE SCALE GENOMIC DNA]</scope>
</reference>
<evidence type="ECO:0000313" key="7">
    <source>
        <dbReference type="Proteomes" id="UP000216312"/>
    </source>
</evidence>
<evidence type="ECO:0000256" key="1">
    <source>
        <dbReference type="ARBA" id="ARBA00004141"/>
    </source>
</evidence>
<name>A0A257LSJ7_UNCW3</name>
<dbReference type="GO" id="GO:0005315">
    <property type="term" value="F:phosphate transmembrane transporter activity"/>
    <property type="evidence" value="ECO:0007669"/>
    <property type="project" value="TreeGrafter"/>
</dbReference>
<dbReference type="Proteomes" id="UP000216312">
    <property type="component" value="Unassembled WGS sequence"/>
</dbReference>
<dbReference type="PANTHER" id="PTHR10283">
    <property type="entry name" value="SOLUTE CARRIER FAMILY 13 MEMBER"/>
    <property type="match status" value="1"/>
</dbReference>
<organism evidence="6 7">
    <name type="scientific">candidate division WOR-3 bacterium 4484_18</name>
    <dbReference type="NCBI Taxonomy" id="2020626"/>
    <lineage>
        <taxon>Bacteria</taxon>
        <taxon>Bacteria division WOR-3</taxon>
    </lineage>
</organism>
<sequence>MVLIMFLVITTVLLAASTAMSLPISTPPNAIAYGSGYIKIKDMAVAGTLIGVFILIIIGISAMSWWRLF</sequence>
<keyword evidence="2 5" id="KW-0812">Transmembrane</keyword>
<evidence type="ECO:0000313" key="6">
    <source>
        <dbReference type="EMBL" id="OYV02584.1"/>
    </source>
</evidence>
<dbReference type="EMBL" id="NMUJ01000073">
    <property type="protein sequence ID" value="OYV02584.1"/>
    <property type="molecule type" value="Genomic_DNA"/>
</dbReference>
<evidence type="ECO:0000256" key="5">
    <source>
        <dbReference type="SAM" id="Phobius"/>
    </source>
</evidence>
<keyword evidence="4 5" id="KW-0472">Membrane</keyword>
<keyword evidence="3 5" id="KW-1133">Transmembrane helix</keyword>
<dbReference type="InterPro" id="IPR001898">
    <property type="entry name" value="SLC13A/DASS"/>
</dbReference>
<dbReference type="AlphaFoldDB" id="A0A257LSJ7"/>
<dbReference type="PANTHER" id="PTHR10283:SF92">
    <property type="entry name" value="LOW-AFFINITY PHOSPHATE TRANSPORTER PHO91"/>
    <property type="match status" value="1"/>
</dbReference>
<accession>A0A257LSJ7</accession>
<proteinExistence type="predicted"/>
<feature type="transmembrane region" description="Helical" evidence="5">
    <location>
        <begin position="45"/>
        <end position="66"/>
    </location>
</feature>
<dbReference type="GO" id="GO:0005886">
    <property type="term" value="C:plasma membrane"/>
    <property type="evidence" value="ECO:0007669"/>
    <property type="project" value="TreeGrafter"/>
</dbReference>
<protein>
    <submittedName>
        <fullName evidence="6">Uncharacterized protein</fullName>
    </submittedName>
</protein>
<evidence type="ECO:0000256" key="2">
    <source>
        <dbReference type="ARBA" id="ARBA00022692"/>
    </source>
</evidence>